<comment type="caution">
    <text evidence="5">The sequence shown here is derived from an EMBL/GenBank/DDBJ whole genome shotgun (WGS) entry which is preliminary data.</text>
</comment>
<evidence type="ECO:0000313" key="5">
    <source>
        <dbReference type="EMBL" id="RTR31919.1"/>
    </source>
</evidence>
<dbReference type="EMBL" id="RXNT01000007">
    <property type="protein sequence ID" value="RTR31919.1"/>
    <property type="molecule type" value="Genomic_DNA"/>
</dbReference>
<keyword evidence="1" id="KW-0678">Repressor</keyword>
<evidence type="ECO:0000256" key="2">
    <source>
        <dbReference type="ARBA" id="ARBA00023125"/>
    </source>
</evidence>
<dbReference type="AlphaFoldDB" id="A0A3S0RMA7"/>
<dbReference type="PROSITE" id="PS50977">
    <property type="entry name" value="HTH_TETR_2"/>
    <property type="match status" value="1"/>
</dbReference>
<evidence type="ECO:0000256" key="1">
    <source>
        <dbReference type="ARBA" id="ARBA00022491"/>
    </source>
</evidence>
<keyword evidence="6" id="KW-1185">Reference proteome</keyword>
<sequence>MKSSTCSKRRVKMNRKDLRVVKTKQSLQRAFIELLKDKPLEKITVADLCRQSGITRKTFYLHYDNVPKYFEEFIARLLADLEQAMQKSSNYLKETNYQLEPKMIHLFEHVYNHKDFYQFIFSSNSNFAYYKMFFERIKAFVKSSVQSQELMDEPIEFIDSFLANAILGVILEWHNEGFQKSIDEMNGILLKLLKIDALK</sequence>
<dbReference type="InterPro" id="IPR001647">
    <property type="entry name" value="HTH_TetR"/>
</dbReference>
<evidence type="ECO:0000313" key="6">
    <source>
        <dbReference type="Proteomes" id="UP000271374"/>
    </source>
</evidence>
<feature type="DNA-binding region" description="H-T-H motif" evidence="3">
    <location>
        <begin position="44"/>
        <end position="63"/>
    </location>
</feature>
<protein>
    <submittedName>
        <fullName evidence="5">TetR/AcrR family transcriptional regulator</fullName>
    </submittedName>
</protein>
<evidence type="ECO:0000259" key="4">
    <source>
        <dbReference type="PROSITE" id="PS50977"/>
    </source>
</evidence>
<organism evidence="5 6">
    <name type="scientific">Bacillus yapensis</name>
    <dbReference type="NCBI Taxonomy" id="2492960"/>
    <lineage>
        <taxon>Bacteria</taxon>
        <taxon>Bacillati</taxon>
        <taxon>Bacillota</taxon>
        <taxon>Bacilli</taxon>
        <taxon>Bacillales</taxon>
        <taxon>Bacillaceae</taxon>
        <taxon>Bacillus</taxon>
    </lineage>
</organism>
<dbReference type="SUPFAM" id="SSF46689">
    <property type="entry name" value="Homeodomain-like"/>
    <property type="match status" value="1"/>
</dbReference>
<feature type="domain" description="HTH tetR-type" evidence="4">
    <location>
        <begin position="21"/>
        <end position="81"/>
    </location>
</feature>
<dbReference type="PANTHER" id="PTHR43479">
    <property type="entry name" value="ACREF/ENVCD OPERON REPRESSOR-RELATED"/>
    <property type="match status" value="1"/>
</dbReference>
<dbReference type="GO" id="GO:0003677">
    <property type="term" value="F:DNA binding"/>
    <property type="evidence" value="ECO:0007669"/>
    <property type="project" value="UniProtKB-UniRule"/>
</dbReference>
<dbReference type="Gene3D" id="1.10.357.10">
    <property type="entry name" value="Tetracycline Repressor, domain 2"/>
    <property type="match status" value="1"/>
</dbReference>
<dbReference type="PANTHER" id="PTHR43479:SF7">
    <property type="entry name" value="TETR-FAMILY TRANSCRIPTIONAL REGULATOR"/>
    <property type="match status" value="1"/>
</dbReference>
<gene>
    <name evidence="5" type="ORF">EKG37_10490</name>
</gene>
<dbReference type="InterPro" id="IPR039532">
    <property type="entry name" value="TetR_C_Firmicutes"/>
</dbReference>
<reference evidence="5 6" key="1">
    <citation type="submission" date="2018-12" db="EMBL/GenBank/DDBJ databases">
        <title>Bacillus yapensis draft genome sequence.</title>
        <authorList>
            <person name="Yu L."/>
            <person name="Xu X."/>
            <person name="Tang X."/>
        </authorList>
    </citation>
    <scope>NUCLEOTIDE SEQUENCE [LARGE SCALE GENOMIC DNA]</scope>
    <source>
        <strain evidence="5 6">XXST-01</strain>
    </source>
</reference>
<evidence type="ECO:0000256" key="3">
    <source>
        <dbReference type="PROSITE-ProRule" id="PRU00335"/>
    </source>
</evidence>
<keyword evidence="2 3" id="KW-0238">DNA-binding</keyword>
<dbReference type="InterPro" id="IPR009057">
    <property type="entry name" value="Homeodomain-like_sf"/>
</dbReference>
<dbReference type="OrthoDB" id="9810250at2"/>
<dbReference type="Proteomes" id="UP000271374">
    <property type="component" value="Unassembled WGS sequence"/>
</dbReference>
<name>A0A3S0RMA7_9BACI</name>
<accession>A0A3S0RMA7</accession>
<proteinExistence type="predicted"/>
<dbReference type="InterPro" id="IPR050624">
    <property type="entry name" value="HTH-type_Tx_Regulator"/>
</dbReference>
<dbReference type="Pfam" id="PF14278">
    <property type="entry name" value="TetR_C_8"/>
    <property type="match status" value="1"/>
</dbReference>